<dbReference type="AlphaFoldDB" id="A0A1F2PBZ2"/>
<feature type="domain" description="Uroporphyrinogen decarboxylase (URO-D)" evidence="1">
    <location>
        <begin position="78"/>
        <end position="298"/>
    </location>
</feature>
<evidence type="ECO:0000313" key="3">
    <source>
        <dbReference type="Proteomes" id="UP000176244"/>
    </source>
</evidence>
<reference evidence="2 3" key="1">
    <citation type="submission" date="2015-09" db="EMBL/GenBank/DDBJ databases">
        <title>Genome sequence of Acetobacterium wieringae DSM 1911.</title>
        <authorList>
            <person name="Poehlein A."/>
            <person name="Bengelsdorf F.R."/>
            <person name="Schiel-Bengelsdorf B."/>
            <person name="Duerre P."/>
            <person name="Daniel R."/>
        </authorList>
    </citation>
    <scope>NUCLEOTIDE SEQUENCE [LARGE SCALE GENOMIC DNA]</scope>
    <source>
        <strain evidence="2 3">DSM 1911</strain>
    </source>
</reference>
<dbReference type="STRING" id="52694.ACWI_34760"/>
<dbReference type="OrthoDB" id="1776640at2"/>
<dbReference type="GO" id="GO:0004853">
    <property type="term" value="F:uroporphyrinogen decarboxylase activity"/>
    <property type="evidence" value="ECO:0007669"/>
    <property type="project" value="UniProtKB-EC"/>
</dbReference>
<dbReference type="GO" id="GO:0006779">
    <property type="term" value="P:porphyrin-containing compound biosynthetic process"/>
    <property type="evidence" value="ECO:0007669"/>
    <property type="project" value="InterPro"/>
</dbReference>
<dbReference type="SUPFAM" id="SSF51726">
    <property type="entry name" value="UROD/MetE-like"/>
    <property type="match status" value="1"/>
</dbReference>
<accession>A0A1F2PBZ2</accession>
<dbReference type="EC" id="4.1.1.37" evidence="2"/>
<keyword evidence="2" id="KW-0456">Lyase</keyword>
<dbReference type="PANTHER" id="PTHR47099">
    <property type="entry name" value="METHYLCOBAMIDE:COM METHYLTRANSFERASE MTBA"/>
    <property type="match status" value="1"/>
</dbReference>
<proteinExistence type="predicted"/>
<dbReference type="InterPro" id="IPR038071">
    <property type="entry name" value="UROD/MetE-like_sf"/>
</dbReference>
<dbReference type="CDD" id="cd03309">
    <property type="entry name" value="CmuC_like"/>
    <property type="match status" value="1"/>
</dbReference>
<dbReference type="InterPro" id="IPR052024">
    <property type="entry name" value="Methanogen_methyltrans"/>
</dbReference>
<comment type="caution">
    <text evidence="2">The sequence shown here is derived from an EMBL/GenBank/DDBJ whole genome shotgun (WGS) entry which is preliminary data.</text>
</comment>
<dbReference type="Pfam" id="PF01208">
    <property type="entry name" value="URO-D"/>
    <property type="match status" value="1"/>
</dbReference>
<dbReference type="Gene3D" id="3.20.20.210">
    <property type="match status" value="1"/>
</dbReference>
<evidence type="ECO:0000313" key="2">
    <source>
        <dbReference type="EMBL" id="OFV68940.1"/>
    </source>
</evidence>
<dbReference type="PANTHER" id="PTHR47099:SF1">
    <property type="entry name" value="METHYLCOBAMIDE:COM METHYLTRANSFERASE MTBA"/>
    <property type="match status" value="1"/>
</dbReference>
<dbReference type="RefSeq" id="WP_070372714.1">
    <property type="nucleotide sequence ID" value="NZ_LKEU01000050.1"/>
</dbReference>
<dbReference type="EMBL" id="LKEU01000050">
    <property type="protein sequence ID" value="OFV68940.1"/>
    <property type="molecule type" value="Genomic_DNA"/>
</dbReference>
<protein>
    <submittedName>
        <fullName evidence="2">Uroporphyrinogen decarboxylase</fullName>
        <ecNumber evidence="2">4.1.1.37</ecNumber>
    </submittedName>
</protein>
<evidence type="ECO:0000259" key="1">
    <source>
        <dbReference type="Pfam" id="PF01208"/>
    </source>
</evidence>
<dbReference type="Proteomes" id="UP000176244">
    <property type="component" value="Unassembled WGS sequence"/>
</dbReference>
<organism evidence="2 3">
    <name type="scientific">Acetobacterium wieringae</name>
    <dbReference type="NCBI Taxonomy" id="52694"/>
    <lineage>
        <taxon>Bacteria</taxon>
        <taxon>Bacillati</taxon>
        <taxon>Bacillota</taxon>
        <taxon>Clostridia</taxon>
        <taxon>Eubacteriales</taxon>
        <taxon>Eubacteriaceae</taxon>
        <taxon>Acetobacterium</taxon>
    </lineage>
</organism>
<dbReference type="InterPro" id="IPR000257">
    <property type="entry name" value="Uroporphyrinogen_deCOase"/>
</dbReference>
<sequence length="326" mass="37717">MLTAKQNLQETIKGGKPDRFVNQNEFLEFVFEAPMTSFCTGPGTEIEDEWGILWRWPEGQLGPFPVHDEEHKVIKDITEWKQYVKTPDHYKNPEAWIEAKEHVKQIDQNEKYITIMFFPGIFEMTHSLMGMEDALMALYEEPEAMHELIDWYTDYLLDYAKVLIEQIGPTAIYQHDDWGSQISTFMSPETFKEFFLPSYKKIFSFYKENGVELILHHSDSYAATLVPSMIEMGIDIWQGVMTTNNIPALIKEYGGKISFMGGIHSGEVDFPEWNEAIIKEHVDRICKKCGQLYFIPNLTQGADVSSFPGVYEAVTAEIDRISKEMF</sequence>
<name>A0A1F2PBZ2_9FIRM</name>
<gene>
    <name evidence="2" type="primary">hemE_8</name>
    <name evidence="2" type="ORF">ACWI_34760</name>
</gene>